<dbReference type="GO" id="GO:0008168">
    <property type="term" value="F:methyltransferase activity"/>
    <property type="evidence" value="ECO:0007669"/>
    <property type="project" value="UniProtKB-KW"/>
</dbReference>
<dbReference type="Gene3D" id="1.20.120.1630">
    <property type="match status" value="1"/>
</dbReference>
<sequence>MSIHQIALGQFQRLRIASFWLIAALLCGFVLFFHSGWAHYQPLGIDIEEIIEITGLGLIGIAIAGRLWCTLYIGGRKAAELVEDGPYSITRNPLYLFSTIGAMGVGAQTGSMVVAVICGVLAAFILSITTRREEHHLRETFGEAYEAYLARVPGFIPNPKLFHDPKTLTILPERLYGTLRDGLIFFLAMPAFELVEYVQDLGLLPILFRLY</sequence>
<protein>
    <submittedName>
        <fullName evidence="6">Protein-S-isoprenylcysteine O-methyltransferase Ste14</fullName>
    </submittedName>
</protein>
<evidence type="ECO:0000313" key="7">
    <source>
        <dbReference type="Proteomes" id="UP000199064"/>
    </source>
</evidence>
<name>A0A1H4KS28_9HYPH</name>
<comment type="subcellular location">
    <subcellularLocation>
        <location evidence="1">Endomembrane system</location>
        <topology evidence="1">Multi-pass membrane protein</topology>
    </subcellularLocation>
</comment>
<keyword evidence="7" id="KW-1185">Reference proteome</keyword>
<evidence type="ECO:0000256" key="1">
    <source>
        <dbReference type="ARBA" id="ARBA00004127"/>
    </source>
</evidence>
<dbReference type="EMBL" id="FNSL01000001">
    <property type="protein sequence ID" value="SEB61203.1"/>
    <property type="molecule type" value="Genomic_DNA"/>
</dbReference>
<gene>
    <name evidence="6" type="ORF">SAMN05216452_2433</name>
</gene>
<proteinExistence type="predicted"/>
<keyword evidence="3 5" id="KW-1133">Transmembrane helix</keyword>
<keyword evidence="4 5" id="KW-0472">Membrane</keyword>
<feature type="transmembrane region" description="Helical" evidence="5">
    <location>
        <begin position="50"/>
        <end position="75"/>
    </location>
</feature>
<evidence type="ECO:0000313" key="6">
    <source>
        <dbReference type="EMBL" id="SEB61203.1"/>
    </source>
</evidence>
<keyword evidence="6" id="KW-0808">Transferase</keyword>
<dbReference type="GO" id="GO:0032259">
    <property type="term" value="P:methylation"/>
    <property type="evidence" value="ECO:0007669"/>
    <property type="project" value="UniProtKB-KW"/>
</dbReference>
<accession>A0A1H4KS28</accession>
<dbReference type="InterPro" id="IPR007318">
    <property type="entry name" value="Phopholipid_MeTrfase"/>
</dbReference>
<evidence type="ECO:0000256" key="3">
    <source>
        <dbReference type="ARBA" id="ARBA00022989"/>
    </source>
</evidence>
<organism evidence="6 7">
    <name type="scientific">Nitratireductor aquibiodomus</name>
    <dbReference type="NCBI Taxonomy" id="204799"/>
    <lineage>
        <taxon>Bacteria</taxon>
        <taxon>Pseudomonadati</taxon>
        <taxon>Pseudomonadota</taxon>
        <taxon>Alphaproteobacteria</taxon>
        <taxon>Hyphomicrobiales</taxon>
        <taxon>Phyllobacteriaceae</taxon>
        <taxon>Nitratireductor</taxon>
    </lineage>
</organism>
<dbReference type="PANTHER" id="PTHR12714:SF9">
    <property type="entry name" value="PROTEIN-S-ISOPRENYLCYSTEINE O-METHYLTRANSFERASE"/>
    <property type="match status" value="1"/>
</dbReference>
<evidence type="ECO:0000256" key="4">
    <source>
        <dbReference type="ARBA" id="ARBA00023136"/>
    </source>
</evidence>
<evidence type="ECO:0000256" key="5">
    <source>
        <dbReference type="SAM" id="Phobius"/>
    </source>
</evidence>
<dbReference type="RefSeq" id="WP_090328967.1">
    <property type="nucleotide sequence ID" value="NZ_FNSL01000001.1"/>
</dbReference>
<evidence type="ECO:0000256" key="2">
    <source>
        <dbReference type="ARBA" id="ARBA00022692"/>
    </source>
</evidence>
<dbReference type="AlphaFoldDB" id="A0A1H4KS28"/>
<dbReference type="GO" id="GO:0012505">
    <property type="term" value="C:endomembrane system"/>
    <property type="evidence" value="ECO:0007669"/>
    <property type="project" value="UniProtKB-SubCell"/>
</dbReference>
<dbReference type="Proteomes" id="UP000199064">
    <property type="component" value="Unassembled WGS sequence"/>
</dbReference>
<dbReference type="PANTHER" id="PTHR12714">
    <property type="entry name" value="PROTEIN-S ISOPRENYLCYSTEINE O-METHYLTRANSFERASE"/>
    <property type="match status" value="1"/>
</dbReference>
<feature type="transmembrane region" description="Helical" evidence="5">
    <location>
        <begin position="95"/>
        <end position="128"/>
    </location>
</feature>
<keyword evidence="6" id="KW-0489">Methyltransferase</keyword>
<feature type="transmembrane region" description="Helical" evidence="5">
    <location>
        <begin position="17"/>
        <end position="38"/>
    </location>
</feature>
<reference evidence="7" key="1">
    <citation type="submission" date="2016-10" db="EMBL/GenBank/DDBJ databases">
        <authorList>
            <person name="Varghese N."/>
            <person name="Submissions S."/>
        </authorList>
    </citation>
    <scope>NUCLEOTIDE SEQUENCE [LARGE SCALE GENOMIC DNA]</scope>
    <source>
        <strain evidence="7">ES.061</strain>
    </source>
</reference>
<dbReference type="Pfam" id="PF04191">
    <property type="entry name" value="PEMT"/>
    <property type="match status" value="1"/>
</dbReference>
<keyword evidence="2 5" id="KW-0812">Transmembrane</keyword>